<feature type="region of interest" description="Disordered" evidence="1">
    <location>
        <begin position="58"/>
        <end position="81"/>
    </location>
</feature>
<sequence length="81" mass="9307">MLTHNYGQRWSDETDVELRKRIDARQTVGQIARDMGRTQDAIRGRAATLCLSLPSTMRPWREGVKRGPRMQRPAPRTTGKD</sequence>
<evidence type="ECO:0000313" key="2">
    <source>
        <dbReference type="EMBL" id="VVS99969.1"/>
    </source>
</evidence>
<dbReference type="AlphaFoldDB" id="A0A5E7Y296"/>
<protein>
    <submittedName>
        <fullName evidence="2">Uncharacterized protein</fullName>
    </submittedName>
</protein>
<organism evidence="2 3">
    <name type="scientific">Sphingomonas aurantiaca</name>
    <dbReference type="NCBI Taxonomy" id="185949"/>
    <lineage>
        <taxon>Bacteria</taxon>
        <taxon>Pseudomonadati</taxon>
        <taxon>Pseudomonadota</taxon>
        <taxon>Alphaproteobacteria</taxon>
        <taxon>Sphingomonadales</taxon>
        <taxon>Sphingomonadaceae</taxon>
        <taxon>Sphingomonas</taxon>
    </lineage>
</organism>
<dbReference type="RefSeq" id="WP_128081997.1">
    <property type="nucleotide sequence ID" value="NZ_LR701527.1"/>
</dbReference>
<evidence type="ECO:0000256" key="1">
    <source>
        <dbReference type="SAM" id="MobiDB-lite"/>
    </source>
</evidence>
<reference evidence="2 3" key="1">
    <citation type="submission" date="2019-09" db="EMBL/GenBank/DDBJ databases">
        <authorList>
            <person name="Dittami M. S."/>
        </authorList>
    </citation>
    <scope>NUCLEOTIDE SEQUENCE [LARGE SCALE GENOMIC DNA]</scope>
    <source>
        <strain evidence="2">SPHINGO391</strain>
    </source>
</reference>
<proteinExistence type="predicted"/>
<accession>A0A5E7Y296</accession>
<gene>
    <name evidence="2" type="ORF">SPHINGO391_340016</name>
</gene>
<dbReference type="EMBL" id="CABVLI010000028">
    <property type="protein sequence ID" value="VVS99969.1"/>
    <property type="molecule type" value="Genomic_DNA"/>
</dbReference>
<dbReference type="Proteomes" id="UP000326857">
    <property type="component" value="Unassembled WGS sequence"/>
</dbReference>
<evidence type="ECO:0000313" key="3">
    <source>
        <dbReference type="Proteomes" id="UP000326857"/>
    </source>
</evidence>
<name>A0A5E7Y296_9SPHN</name>